<name>A0ABQ1I5F4_9ALTE</name>
<organism evidence="10 11">
    <name type="scientific">Agarivorans gilvus</name>
    <dbReference type="NCBI Taxonomy" id="680279"/>
    <lineage>
        <taxon>Bacteria</taxon>
        <taxon>Pseudomonadati</taxon>
        <taxon>Pseudomonadota</taxon>
        <taxon>Gammaproteobacteria</taxon>
        <taxon>Alteromonadales</taxon>
        <taxon>Alteromonadaceae</taxon>
        <taxon>Agarivorans</taxon>
    </lineage>
</organism>
<evidence type="ECO:0000256" key="5">
    <source>
        <dbReference type="ARBA" id="ARBA00022989"/>
    </source>
</evidence>
<feature type="transmembrane region" description="Helical" evidence="8">
    <location>
        <begin position="281"/>
        <end position="300"/>
    </location>
</feature>
<evidence type="ECO:0000259" key="9">
    <source>
        <dbReference type="Pfam" id="PF00361"/>
    </source>
</evidence>
<dbReference type="PRINTS" id="PR01437">
    <property type="entry name" value="NUOXDRDTASE4"/>
</dbReference>
<evidence type="ECO:0000256" key="6">
    <source>
        <dbReference type="ARBA" id="ARBA00023136"/>
    </source>
</evidence>
<reference evidence="11" key="1">
    <citation type="journal article" date="2019" name="Int. J. Syst. Evol. Microbiol.">
        <title>The Global Catalogue of Microorganisms (GCM) 10K type strain sequencing project: providing services to taxonomists for standard genome sequencing and annotation.</title>
        <authorList>
            <consortium name="The Broad Institute Genomics Platform"/>
            <consortium name="The Broad Institute Genome Sequencing Center for Infectious Disease"/>
            <person name="Wu L."/>
            <person name="Ma J."/>
        </authorList>
    </citation>
    <scope>NUCLEOTIDE SEQUENCE [LARGE SCALE GENOMIC DNA]</scope>
    <source>
        <strain evidence="11">CGMCC 1.10131</strain>
    </source>
</reference>
<feature type="transmembrane region" description="Helical" evidence="8">
    <location>
        <begin position="334"/>
        <end position="355"/>
    </location>
</feature>
<feature type="transmembrane region" description="Helical" evidence="8">
    <location>
        <begin position="415"/>
        <end position="436"/>
    </location>
</feature>
<feature type="transmembrane region" description="Helical" evidence="8">
    <location>
        <begin position="110"/>
        <end position="129"/>
    </location>
</feature>
<dbReference type="Proteomes" id="UP000651977">
    <property type="component" value="Unassembled WGS sequence"/>
</dbReference>
<dbReference type="PANTHER" id="PTHR42703:SF1">
    <property type="entry name" value="NA(+)_H(+) ANTIPORTER SUBUNIT D1"/>
    <property type="match status" value="1"/>
</dbReference>
<dbReference type="InterPro" id="IPR050586">
    <property type="entry name" value="CPA3_Na-H_Antiporter_D"/>
</dbReference>
<sequence>MGLLDHLIILPVLIPFFVAVILLFPRFSASLPLQRAVTLSANLLLLLVALSLLLTIRQQGVQVYALGNWSAPFGIVLVADAFSALMVCLSAVLGLAVTLYACAGEDKTGVFFHPLIMFQLMGINGAFLTGDAFNLFVFFEVLLIASYSLMIHGGGKQRVQANIHYVFLNLIGSSLFLFALGTLYGTLGTLNFADMADKIPQLGANELLLTKSGALLLLAVFGLKAAMLPLHFWLPKAYSTTSTPVAALFAIMTKVGIYSIWRVHGVMFGDQAGELANIALPWLWPIAILTIVIGAIAVLASKSLRVLCSNLVIVSVGTLLVSICLNSQQATSAGIYYLVHSTIACAAMFLLAGLIQQQRGKAEDRFVSARAMPQAAKLGFIFVLLAIALIGMPPLSGFIGKALILQSVYSSSHMLWVWPAILVSGLISLVALSRAGSSLFWRSNGEKNSSALQAHPAQFLALAILVSLLPVMVIFGGAVTEYAELAAEQLNSGLSLQQLHEVSQR</sequence>
<keyword evidence="6 8" id="KW-0472">Membrane</keyword>
<feature type="transmembrane region" description="Helical" evidence="8">
    <location>
        <begin position="457"/>
        <end position="479"/>
    </location>
</feature>
<feature type="transmembrane region" description="Helical" evidence="8">
    <location>
        <begin position="307"/>
        <end position="328"/>
    </location>
</feature>
<evidence type="ECO:0000256" key="2">
    <source>
        <dbReference type="ARBA" id="ARBA00005346"/>
    </source>
</evidence>
<keyword evidence="3" id="KW-1003">Cell membrane</keyword>
<comment type="similarity">
    <text evidence="2">Belongs to the CPA3 antiporters (TC 2.A.63) subunit D family.</text>
</comment>
<evidence type="ECO:0000256" key="7">
    <source>
        <dbReference type="RuleBase" id="RU000320"/>
    </source>
</evidence>
<evidence type="ECO:0000313" key="10">
    <source>
        <dbReference type="EMBL" id="GGB14029.1"/>
    </source>
</evidence>
<feature type="transmembrane region" description="Helical" evidence="8">
    <location>
        <begin position="135"/>
        <end position="154"/>
    </location>
</feature>
<dbReference type="EMBL" id="BMDY01000019">
    <property type="protein sequence ID" value="GGB14029.1"/>
    <property type="molecule type" value="Genomic_DNA"/>
</dbReference>
<feature type="transmembrane region" description="Helical" evidence="8">
    <location>
        <begin position="36"/>
        <end position="56"/>
    </location>
</feature>
<evidence type="ECO:0000256" key="8">
    <source>
        <dbReference type="SAM" id="Phobius"/>
    </source>
</evidence>
<dbReference type="NCBIfam" id="NF009309">
    <property type="entry name" value="PRK12666.1"/>
    <property type="match status" value="1"/>
</dbReference>
<comment type="caution">
    <text evidence="10">The sequence shown here is derived from an EMBL/GenBank/DDBJ whole genome shotgun (WGS) entry which is preliminary data.</text>
</comment>
<dbReference type="InterPro" id="IPR003918">
    <property type="entry name" value="NADH_UbQ_OxRdtase"/>
</dbReference>
<gene>
    <name evidence="10" type="ORF">GCM10007414_29280</name>
</gene>
<feature type="transmembrane region" description="Helical" evidence="8">
    <location>
        <begin position="245"/>
        <end position="261"/>
    </location>
</feature>
<evidence type="ECO:0000313" key="11">
    <source>
        <dbReference type="Proteomes" id="UP000651977"/>
    </source>
</evidence>
<feature type="transmembrane region" description="Helical" evidence="8">
    <location>
        <begin position="375"/>
        <end position="395"/>
    </location>
</feature>
<evidence type="ECO:0000256" key="3">
    <source>
        <dbReference type="ARBA" id="ARBA00022475"/>
    </source>
</evidence>
<dbReference type="PANTHER" id="PTHR42703">
    <property type="entry name" value="NADH DEHYDROGENASE"/>
    <property type="match status" value="1"/>
</dbReference>
<evidence type="ECO:0000256" key="1">
    <source>
        <dbReference type="ARBA" id="ARBA00004651"/>
    </source>
</evidence>
<keyword evidence="5 8" id="KW-1133">Transmembrane helix</keyword>
<keyword evidence="11" id="KW-1185">Reference proteome</keyword>
<feature type="transmembrane region" description="Helical" evidence="8">
    <location>
        <begin position="166"/>
        <end position="193"/>
    </location>
</feature>
<dbReference type="Pfam" id="PF00361">
    <property type="entry name" value="Proton_antipo_M"/>
    <property type="match status" value="1"/>
</dbReference>
<keyword evidence="4 7" id="KW-0812">Transmembrane</keyword>
<evidence type="ECO:0000256" key="4">
    <source>
        <dbReference type="ARBA" id="ARBA00022692"/>
    </source>
</evidence>
<feature type="transmembrane region" description="Helical" evidence="8">
    <location>
        <begin position="6"/>
        <end position="24"/>
    </location>
</feature>
<accession>A0ABQ1I5F4</accession>
<dbReference type="RefSeq" id="WP_055731304.1">
    <property type="nucleotide sequence ID" value="NZ_BMDY01000019.1"/>
</dbReference>
<feature type="domain" description="NADH:quinone oxidoreductase/Mrp antiporter transmembrane" evidence="9">
    <location>
        <begin position="131"/>
        <end position="424"/>
    </location>
</feature>
<dbReference type="InterPro" id="IPR001750">
    <property type="entry name" value="ND/Mrp_TM"/>
</dbReference>
<protein>
    <submittedName>
        <fullName evidence="10">Monovalent cation/H+ antiporter subunit D</fullName>
    </submittedName>
</protein>
<proteinExistence type="inferred from homology"/>
<feature type="transmembrane region" description="Helical" evidence="8">
    <location>
        <begin position="213"/>
        <end position="233"/>
    </location>
</feature>
<comment type="subcellular location">
    <subcellularLocation>
        <location evidence="1">Cell membrane</location>
        <topology evidence="1">Multi-pass membrane protein</topology>
    </subcellularLocation>
    <subcellularLocation>
        <location evidence="7">Membrane</location>
        <topology evidence="7">Multi-pass membrane protein</topology>
    </subcellularLocation>
</comment>
<feature type="transmembrane region" description="Helical" evidence="8">
    <location>
        <begin position="76"/>
        <end position="103"/>
    </location>
</feature>